<dbReference type="SUPFAM" id="SSF47336">
    <property type="entry name" value="ACP-like"/>
    <property type="match status" value="1"/>
</dbReference>
<evidence type="ECO:0000259" key="3">
    <source>
        <dbReference type="PROSITE" id="PS50075"/>
    </source>
</evidence>
<evidence type="ECO:0000256" key="1">
    <source>
        <dbReference type="ARBA" id="ARBA00022450"/>
    </source>
</evidence>
<keyword evidence="1" id="KW-0596">Phosphopantetheine</keyword>
<dbReference type="PROSITE" id="PS50075">
    <property type="entry name" value="CARRIER"/>
    <property type="match status" value="1"/>
</dbReference>
<evidence type="ECO:0000256" key="2">
    <source>
        <dbReference type="ARBA" id="ARBA00022553"/>
    </source>
</evidence>
<reference evidence="4 5" key="1">
    <citation type="journal article" date="2019" name="ACS Chem. Biol.">
        <title>Identification and Mobilization of a Cryptic Antibiotic Biosynthesis Gene Locus from a Human-Pathogenic Nocardia Isolate.</title>
        <authorList>
            <person name="Herisse M."/>
            <person name="Ishida K."/>
            <person name="Porter J.L."/>
            <person name="Howden B."/>
            <person name="Hertweck C."/>
            <person name="Stinear T.P."/>
            <person name="Pidot S.J."/>
        </authorList>
    </citation>
    <scope>NUCLEOTIDE SEQUENCE [LARGE SCALE GENOMIC DNA]</scope>
    <source>
        <strain evidence="4 5">AUSMDU00024985</strain>
    </source>
</reference>
<sequence>MFKRRRAEGGRPPLTAAVLHGWLVEQIAERVNCSPADIDSAQPFENYGLDSRAAVQLSGKLEKLVEQRLSPAILFEYQTIDDLTVHLADRLQLSAR</sequence>
<keyword evidence="2" id="KW-0597">Phosphoprotein</keyword>
<dbReference type="Pfam" id="PF00550">
    <property type="entry name" value="PP-binding"/>
    <property type="match status" value="1"/>
</dbReference>
<dbReference type="GO" id="GO:0031177">
    <property type="term" value="F:phosphopantetheine binding"/>
    <property type="evidence" value="ECO:0007669"/>
    <property type="project" value="InterPro"/>
</dbReference>
<dbReference type="AlphaFoldDB" id="A0A6G9Y3Q1"/>
<evidence type="ECO:0000313" key="5">
    <source>
        <dbReference type="Proteomes" id="UP000501705"/>
    </source>
</evidence>
<dbReference type="SMART" id="SM00823">
    <property type="entry name" value="PKS_PP"/>
    <property type="match status" value="1"/>
</dbReference>
<dbReference type="InterPro" id="IPR020806">
    <property type="entry name" value="PKS_PP-bd"/>
</dbReference>
<dbReference type="InterPro" id="IPR009081">
    <property type="entry name" value="PP-bd_ACP"/>
</dbReference>
<gene>
    <name evidence="4" type="ORF">F5X71_27730</name>
</gene>
<dbReference type="EMBL" id="CP046171">
    <property type="protein sequence ID" value="QIS07740.1"/>
    <property type="molecule type" value="Genomic_DNA"/>
</dbReference>
<evidence type="ECO:0000313" key="4">
    <source>
        <dbReference type="EMBL" id="QIS07740.1"/>
    </source>
</evidence>
<dbReference type="Proteomes" id="UP000501705">
    <property type="component" value="Chromosome"/>
</dbReference>
<protein>
    <submittedName>
        <fullName evidence="4">Polyketide synthase</fullName>
    </submittedName>
</protein>
<dbReference type="Gene3D" id="1.10.1200.10">
    <property type="entry name" value="ACP-like"/>
    <property type="match status" value="1"/>
</dbReference>
<proteinExistence type="predicted"/>
<organism evidence="4 5">
    <name type="scientific">Nocardia brasiliensis</name>
    <dbReference type="NCBI Taxonomy" id="37326"/>
    <lineage>
        <taxon>Bacteria</taxon>
        <taxon>Bacillati</taxon>
        <taxon>Actinomycetota</taxon>
        <taxon>Actinomycetes</taxon>
        <taxon>Mycobacteriales</taxon>
        <taxon>Nocardiaceae</taxon>
        <taxon>Nocardia</taxon>
    </lineage>
</organism>
<name>A0A6G9Y3Q1_NOCBR</name>
<accession>A0A6G9Y3Q1</accession>
<dbReference type="InterPro" id="IPR036736">
    <property type="entry name" value="ACP-like_sf"/>
</dbReference>
<feature type="domain" description="Carrier" evidence="3">
    <location>
        <begin position="13"/>
        <end position="91"/>
    </location>
</feature>